<evidence type="ECO:0000256" key="4">
    <source>
        <dbReference type="ARBA" id="ARBA00022574"/>
    </source>
</evidence>
<dbReference type="Pfam" id="PF00400">
    <property type="entry name" value="WD40"/>
    <property type="match status" value="1"/>
</dbReference>
<evidence type="ECO:0000313" key="11">
    <source>
        <dbReference type="EMBL" id="KAK0651311.1"/>
    </source>
</evidence>
<keyword evidence="4 8" id="KW-0853">WD repeat</keyword>
<protein>
    <recommendedName>
        <fullName evidence="7">U three protein 7</fullName>
    </recommendedName>
</protein>
<keyword evidence="12" id="KW-1185">Reference proteome</keyword>
<feature type="domain" description="BING4 C-terminal" evidence="10">
    <location>
        <begin position="382"/>
        <end position="461"/>
    </location>
</feature>
<keyword evidence="3" id="KW-0698">rRNA processing</keyword>
<keyword evidence="6" id="KW-0539">Nucleus</keyword>
<proteinExistence type="predicted"/>
<dbReference type="GO" id="GO:0030686">
    <property type="term" value="C:90S preribosome"/>
    <property type="evidence" value="ECO:0007669"/>
    <property type="project" value="TreeGrafter"/>
</dbReference>
<evidence type="ECO:0000256" key="8">
    <source>
        <dbReference type="PROSITE-ProRule" id="PRU00221"/>
    </source>
</evidence>
<feature type="repeat" description="WD" evidence="8">
    <location>
        <begin position="295"/>
        <end position="336"/>
    </location>
</feature>
<dbReference type="Pfam" id="PF08149">
    <property type="entry name" value="BING4CT"/>
    <property type="match status" value="1"/>
</dbReference>
<dbReference type="PANTHER" id="PTHR14085">
    <property type="entry name" value="WD-REPEAT PROTEIN BING4"/>
    <property type="match status" value="1"/>
</dbReference>
<evidence type="ECO:0000256" key="7">
    <source>
        <dbReference type="ARBA" id="ARBA00076453"/>
    </source>
</evidence>
<evidence type="ECO:0000256" key="1">
    <source>
        <dbReference type="ARBA" id="ARBA00004099"/>
    </source>
</evidence>
<dbReference type="InterPro" id="IPR001680">
    <property type="entry name" value="WD40_rpt"/>
</dbReference>
<comment type="subcellular location">
    <subcellularLocation>
        <location evidence="2">Nucleus</location>
        <location evidence="2">Nucleolus</location>
    </subcellularLocation>
</comment>
<evidence type="ECO:0000256" key="9">
    <source>
        <dbReference type="SAM" id="MobiDB-lite"/>
    </source>
</evidence>
<dbReference type="GO" id="GO:0032040">
    <property type="term" value="C:small-subunit processome"/>
    <property type="evidence" value="ECO:0007669"/>
    <property type="project" value="TreeGrafter"/>
</dbReference>
<comment type="function">
    <text evidence="1">Involved in nucleolar processing of pre-18S ribosomal RNA.</text>
</comment>
<reference evidence="11" key="1">
    <citation type="submission" date="2023-06" db="EMBL/GenBank/DDBJ databases">
        <title>Genome-scale phylogeny and comparative genomics of the fungal order Sordariales.</title>
        <authorList>
            <consortium name="Lawrence Berkeley National Laboratory"/>
            <person name="Hensen N."/>
            <person name="Bonometti L."/>
            <person name="Westerberg I."/>
            <person name="Brannstrom I.O."/>
            <person name="Guillou S."/>
            <person name="Cros-Aarteil S."/>
            <person name="Calhoun S."/>
            <person name="Haridas S."/>
            <person name="Kuo A."/>
            <person name="Mondo S."/>
            <person name="Pangilinan J."/>
            <person name="Riley R."/>
            <person name="Labutti K."/>
            <person name="Andreopoulos B."/>
            <person name="Lipzen A."/>
            <person name="Chen C."/>
            <person name="Yanf M."/>
            <person name="Daum C."/>
            <person name="Ng V."/>
            <person name="Clum A."/>
            <person name="Steindorff A."/>
            <person name="Ohm R."/>
            <person name="Martin F."/>
            <person name="Silar P."/>
            <person name="Natvig D."/>
            <person name="Lalanne C."/>
            <person name="Gautier V."/>
            <person name="Ament-Velasquez S.L."/>
            <person name="Kruys A."/>
            <person name="Hutchinson M.I."/>
            <person name="Powell A.J."/>
            <person name="Barry K."/>
            <person name="Miller A.N."/>
            <person name="Grigoriev I.V."/>
            <person name="Debuchy R."/>
            <person name="Gladieux P."/>
            <person name="Thoren M.H."/>
            <person name="Johannesson H."/>
        </authorList>
    </citation>
    <scope>NUCLEOTIDE SEQUENCE</scope>
    <source>
        <strain evidence="11">SMH2532-1</strain>
    </source>
</reference>
<dbReference type="FunFam" id="2.130.10.10:FF:000378">
    <property type="entry name" value="U3 small nucleolar RNA-associated protein 7"/>
    <property type="match status" value="1"/>
</dbReference>
<dbReference type="InterPro" id="IPR036322">
    <property type="entry name" value="WD40_repeat_dom_sf"/>
</dbReference>
<name>A0AA39YH01_9PEZI</name>
<dbReference type="Gene3D" id="2.130.10.10">
    <property type="entry name" value="YVTN repeat-like/Quinoprotein amine dehydrogenase"/>
    <property type="match status" value="1"/>
</dbReference>
<dbReference type="EMBL" id="JAULSV010000002">
    <property type="protein sequence ID" value="KAK0651311.1"/>
    <property type="molecule type" value="Genomic_DNA"/>
</dbReference>
<dbReference type="PROSITE" id="PS00678">
    <property type="entry name" value="WD_REPEATS_1"/>
    <property type="match status" value="1"/>
</dbReference>
<accession>A0AA39YH01</accession>
<keyword evidence="5" id="KW-0677">Repeat</keyword>
<evidence type="ECO:0000256" key="5">
    <source>
        <dbReference type="ARBA" id="ARBA00022737"/>
    </source>
</evidence>
<gene>
    <name evidence="11" type="ORF">B0T16DRAFT_322464</name>
</gene>
<sequence length="556" mass="62989">MDTTEMVDAPLSLPGVEQPNGALALTGARTEFKSKAEIERARRLKQAQKAYGRGRGVDVKSVRDKKLRRNLTTLESKYKNAALKAKEAEILLENSSGFLEPETELERTYKVRQDEIEEGVAIETVQKRFELKLENLGPYVCDYSRTGRDLLLAGRKGHVATMDWREGKLGCELQLGETIRDARWLHNNQYFAVAQKKYVYIYDAQGVELHCLRKHVEVSHMEFLPYHFLLATLGINGQLKYQDTSTGQLVAELPTKLGTPVSLAQNRYNAVLHVGHQNGTVSLWSPNTGEPLVKLLAHRGPVRSLAVDREGRYMVSAGQDNKMAIWDIRMFREVNNYFTRAPASSVAISDTGLTAVGWGTRTTIWKDLFNKEKPVQEKVQSPYMVWGGEGKRIERVQWCPFEDVLGLGHTEGFSSIIIPGAGEANFDALEVNPLETKKQRQEGEVKALLNKLQPEMIALDPNFVGKLDLRSDEQKRAERDLDAPTPDVADDIKHRARGKSGVLKKYLRKQKKKNIIDEKRLKVEEMLKEQQEKRDEKLKQKQTELGPALSRFARKA</sequence>
<dbReference type="SMART" id="SM01033">
    <property type="entry name" value="BING4CT"/>
    <property type="match status" value="1"/>
</dbReference>
<dbReference type="SUPFAM" id="SSF50978">
    <property type="entry name" value="WD40 repeat-like"/>
    <property type="match status" value="1"/>
</dbReference>
<dbReference type="InterPro" id="IPR012952">
    <property type="entry name" value="BING4_C_dom"/>
</dbReference>
<evidence type="ECO:0000256" key="6">
    <source>
        <dbReference type="ARBA" id="ARBA00023242"/>
    </source>
</evidence>
<feature type="compositionally biased region" description="Basic and acidic residues" evidence="9">
    <location>
        <begin position="530"/>
        <end position="542"/>
    </location>
</feature>
<dbReference type="SMART" id="SM00320">
    <property type="entry name" value="WD40"/>
    <property type="match status" value="4"/>
</dbReference>
<comment type="caution">
    <text evidence="11">The sequence shown here is derived from an EMBL/GenBank/DDBJ whole genome shotgun (WGS) entry which is preliminary data.</text>
</comment>
<evidence type="ECO:0000259" key="10">
    <source>
        <dbReference type="SMART" id="SM01033"/>
    </source>
</evidence>
<evidence type="ECO:0000313" key="12">
    <source>
        <dbReference type="Proteomes" id="UP001174936"/>
    </source>
</evidence>
<dbReference type="PANTHER" id="PTHR14085:SF3">
    <property type="entry name" value="WD REPEAT-CONTAINING PROTEIN 46"/>
    <property type="match status" value="1"/>
</dbReference>
<dbReference type="AlphaFoldDB" id="A0AA39YH01"/>
<dbReference type="InterPro" id="IPR015943">
    <property type="entry name" value="WD40/YVTN_repeat-like_dom_sf"/>
</dbReference>
<dbReference type="PROSITE" id="PS50294">
    <property type="entry name" value="WD_REPEATS_REGION"/>
    <property type="match status" value="1"/>
</dbReference>
<dbReference type="PROSITE" id="PS50082">
    <property type="entry name" value="WD_REPEATS_2"/>
    <property type="match status" value="1"/>
</dbReference>
<dbReference type="InterPro" id="IPR019775">
    <property type="entry name" value="WD40_repeat_CS"/>
</dbReference>
<organism evidence="11 12">
    <name type="scientific">Cercophora newfieldiana</name>
    <dbReference type="NCBI Taxonomy" id="92897"/>
    <lineage>
        <taxon>Eukaryota</taxon>
        <taxon>Fungi</taxon>
        <taxon>Dikarya</taxon>
        <taxon>Ascomycota</taxon>
        <taxon>Pezizomycotina</taxon>
        <taxon>Sordariomycetes</taxon>
        <taxon>Sordariomycetidae</taxon>
        <taxon>Sordariales</taxon>
        <taxon>Lasiosphaeriaceae</taxon>
        <taxon>Cercophora</taxon>
    </lineage>
</organism>
<feature type="region of interest" description="Disordered" evidence="9">
    <location>
        <begin position="530"/>
        <end position="556"/>
    </location>
</feature>
<dbReference type="Proteomes" id="UP001174936">
    <property type="component" value="Unassembled WGS sequence"/>
</dbReference>
<evidence type="ECO:0000256" key="3">
    <source>
        <dbReference type="ARBA" id="ARBA00022552"/>
    </source>
</evidence>
<dbReference type="GO" id="GO:0000462">
    <property type="term" value="P:maturation of SSU-rRNA from tricistronic rRNA transcript (SSU-rRNA, 5.8S rRNA, LSU-rRNA)"/>
    <property type="evidence" value="ECO:0007669"/>
    <property type="project" value="TreeGrafter"/>
</dbReference>
<dbReference type="InterPro" id="IPR040315">
    <property type="entry name" value="WDR46/Utp7"/>
</dbReference>
<evidence type="ECO:0000256" key="2">
    <source>
        <dbReference type="ARBA" id="ARBA00004604"/>
    </source>
</evidence>